<dbReference type="GO" id="GO:0009451">
    <property type="term" value="P:RNA modification"/>
    <property type="evidence" value="ECO:0007669"/>
    <property type="project" value="InterPro"/>
</dbReference>
<dbReference type="AlphaFoldDB" id="A0A7J7MYT5"/>
<name>A0A7J7MYT5_9MAGN</name>
<dbReference type="FunFam" id="1.25.40.10:FF:000344">
    <property type="entry name" value="Pentatricopeptide repeat-containing protein"/>
    <property type="match status" value="1"/>
</dbReference>
<reference evidence="3 4" key="1">
    <citation type="journal article" date="2020" name="IScience">
        <title>Genome Sequencing of the Endangered Kingdonia uniflora (Circaeasteraceae, Ranunculales) Reveals Potential Mechanisms of Evolutionary Specialization.</title>
        <authorList>
            <person name="Sun Y."/>
            <person name="Deng T."/>
            <person name="Zhang A."/>
            <person name="Moore M.J."/>
            <person name="Landis J.B."/>
            <person name="Lin N."/>
            <person name="Zhang H."/>
            <person name="Zhang X."/>
            <person name="Huang J."/>
            <person name="Zhang X."/>
            <person name="Sun H."/>
            <person name="Wang H."/>
        </authorList>
    </citation>
    <scope>NUCLEOTIDE SEQUENCE [LARGE SCALE GENOMIC DNA]</scope>
    <source>
        <strain evidence="3">TB1705</strain>
        <tissue evidence="3">Leaf</tissue>
    </source>
</reference>
<dbReference type="InterPro" id="IPR046848">
    <property type="entry name" value="E_motif"/>
</dbReference>
<evidence type="ECO:0000313" key="4">
    <source>
        <dbReference type="Proteomes" id="UP000541444"/>
    </source>
</evidence>
<dbReference type="InterPro" id="IPR002885">
    <property type="entry name" value="PPR_rpt"/>
</dbReference>
<protein>
    <recommendedName>
        <fullName evidence="5">Pentatricopeptide repeat-containing protein</fullName>
    </recommendedName>
</protein>
<dbReference type="OrthoDB" id="185373at2759"/>
<dbReference type="GO" id="GO:0003723">
    <property type="term" value="F:RNA binding"/>
    <property type="evidence" value="ECO:0007669"/>
    <property type="project" value="InterPro"/>
</dbReference>
<dbReference type="PROSITE" id="PS51375">
    <property type="entry name" value="PPR"/>
    <property type="match status" value="3"/>
</dbReference>
<comment type="caution">
    <text evidence="3">The sequence shown here is derived from an EMBL/GenBank/DDBJ whole genome shotgun (WGS) entry which is preliminary data.</text>
</comment>
<evidence type="ECO:0000313" key="3">
    <source>
        <dbReference type="EMBL" id="KAF6159964.1"/>
    </source>
</evidence>
<dbReference type="NCBIfam" id="TIGR00756">
    <property type="entry name" value="PPR"/>
    <property type="match status" value="3"/>
</dbReference>
<keyword evidence="1" id="KW-0677">Repeat</keyword>
<feature type="repeat" description="PPR" evidence="2">
    <location>
        <begin position="431"/>
        <end position="465"/>
    </location>
</feature>
<accession>A0A7J7MYT5</accession>
<dbReference type="Proteomes" id="UP000541444">
    <property type="component" value="Unassembled WGS sequence"/>
</dbReference>
<dbReference type="InterPro" id="IPR011990">
    <property type="entry name" value="TPR-like_helical_dom_sf"/>
</dbReference>
<proteinExistence type="predicted"/>
<sequence length="618" mass="68698">MKHEIRKLLSNTLFKETLNFYTKPNIFTYPSLLKACGKLKATPKQSHQIHARIVTTGFHTNVYTATALITFYMKLHLLNDALKVFDQMPDPNLVSTNSMISGLSRNAYCREALMVFRNVGFCGFRWNSVTVASGLSSCERLEDGVQIQGLGVKLGVESDVYVGTAALSMYLKCGELVEAVRVFGLMEVKNVVSYNALMFGIARGKLCYMVFDLFKEMREVLDEEPTSGTWVSVLSACSECSDLRFGKQVHNLIVKYEVSCDVMVGTSLVDMYAKCRCLKSAYEIFNELGCCRNLVTWNTMISGMMLNNHSETAIELFEQLNLEGLVPDSTSWNSMISGFSQLGKGDEAFMFFKRMQLAREYPSLKSVTSLLPACSDLSAIQSGKVIHGHTIRTAIVSDEFISTALIDMYMKCGCSTLARQIFDQFERRPNDPAFWNAMISGYGRNGEDESALEVFELMGVEGVQPNSATFIGILSACSHTGKVDKGAGLFRMMSRHYGVTPISEHFGCVVDLLGRAGRLYEAWGLIQYISEPSSSAYASLLGACRCHLDDKLGEEIAERLLELEPDDPSPYVILSNIYAGQGKWRDIERVREMMKDMGVRKIPGSSLIGVARKTTACT</sequence>
<evidence type="ECO:0000256" key="2">
    <source>
        <dbReference type="PROSITE-ProRule" id="PRU00708"/>
    </source>
</evidence>
<dbReference type="Pfam" id="PF13812">
    <property type="entry name" value="PPR_3"/>
    <property type="match status" value="1"/>
</dbReference>
<evidence type="ECO:0008006" key="5">
    <source>
        <dbReference type="Google" id="ProtNLM"/>
    </source>
</evidence>
<feature type="repeat" description="PPR" evidence="2">
    <location>
        <begin position="328"/>
        <end position="362"/>
    </location>
</feature>
<feature type="repeat" description="PPR" evidence="2">
    <location>
        <begin position="293"/>
        <end position="327"/>
    </location>
</feature>
<keyword evidence="4" id="KW-1185">Reference proteome</keyword>
<organism evidence="3 4">
    <name type="scientific">Kingdonia uniflora</name>
    <dbReference type="NCBI Taxonomy" id="39325"/>
    <lineage>
        <taxon>Eukaryota</taxon>
        <taxon>Viridiplantae</taxon>
        <taxon>Streptophyta</taxon>
        <taxon>Embryophyta</taxon>
        <taxon>Tracheophyta</taxon>
        <taxon>Spermatophyta</taxon>
        <taxon>Magnoliopsida</taxon>
        <taxon>Ranunculales</taxon>
        <taxon>Circaeasteraceae</taxon>
        <taxon>Kingdonia</taxon>
    </lineage>
</organism>
<dbReference type="FunFam" id="1.25.40.10:FF:000090">
    <property type="entry name" value="Pentatricopeptide repeat-containing protein, chloroplastic"/>
    <property type="match status" value="1"/>
</dbReference>
<dbReference type="Pfam" id="PF20431">
    <property type="entry name" value="E_motif"/>
    <property type="match status" value="1"/>
</dbReference>
<dbReference type="Pfam" id="PF13041">
    <property type="entry name" value="PPR_2"/>
    <property type="match status" value="2"/>
</dbReference>
<gene>
    <name evidence="3" type="ORF">GIB67_033048</name>
</gene>
<dbReference type="EMBL" id="JACGCM010001183">
    <property type="protein sequence ID" value="KAF6159964.1"/>
    <property type="molecule type" value="Genomic_DNA"/>
</dbReference>
<dbReference type="FunFam" id="1.25.40.10:FF:001175">
    <property type="entry name" value="Pentatricopeptide repeat-containing protein At1g19720"/>
    <property type="match status" value="1"/>
</dbReference>
<dbReference type="Pfam" id="PF01535">
    <property type="entry name" value="PPR"/>
    <property type="match status" value="4"/>
</dbReference>
<dbReference type="PANTHER" id="PTHR47926:SF424">
    <property type="entry name" value="PENTACOTRIPEPTIDE-REPEAT REGION OF PRORP DOMAIN-CONTAINING PROTEIN"/>
    <property type="match status" value="1"/>
</dbReference>
<dbReference type="Gene3D" id="1.25.40.10">
    <property type="entry name" value="Tetratricopeptide repeat domain"/>
    <property type="match status" value="5"/>
</dbReference>
<dbReference type="InterPro" id="IPR046960">
    <property type="entry name" value="PPR_At4g14850-like_plant"/>
</dbReference>
<dbReference type="PANTHER" id="PTHR47926">
    <property type="entry name" value="PENTATRICOPEPTIDE REPEAT-CONTAINING PROTEIN"/>
    <property type="match status" value="1"/>
</dbReference>
<evidence type="ECO:0000256" key="1">
    <source>
        <dbReference type="ARBA" id="ARBA00022737"/>
    </source>
</evidence>